<organism evidence="2 3">
    <name type="scientific">Scytalidium lignicola</name>
    <name type="common">Hyphomycete</name>
    <dbReference type="NCBI Taxonomy" id="5539"/>
    <lineage>
        <taxon>Eukaryota</taxon>
        <taxon>Fungi</taxon>
        <taxon>Dikarya</taxon>
        <taxon>Ascomycota</taxon>
        <taxon>Pezizomycotina</taxon>
        <taxon>Leotiomycetes</taxon>
        <taxon>Leotiomycetes incertae sedis</taxon>
        <taxon>Scytalidium</taxon>
    </lineage>
</organism>
<protein>
    <submittedName>
        <fullName evidence="2">Uncharacterized protein</fullName>
    </submittedName>
</protein>
<feature type="non-terminal residue" evidence="2">
    <location>
        <position position="1"/>
    </location>
</feature>
<feature type="non-terminal residue" evidence="2">
    <location>
        <position position="188"/>
    </location>
</feature>
<reference evidence="2 3" key="1">
    <citation type="submission" date="2018-05" db="EMBL/GenBank/DDBJ databases">
        <title>Draft genome sequence of Scytalidium lignicola DSM 105466, a ubiquitous saprotrophic fungus.</title>
        <authorList>
            <person name="Buettner E."/>
            <person name="Gebauer A.M."/>
            <person name="Hofrichter M."/>
            <person name="Liers C."/>
            <person name="Kellner H."/>
        </authorList>
    </citation>
    <scope>NUCLEOTIDE SEQUENCE [LARGE SCALE GENOMIC DNA]</scope>
    <source>
        <strain evidence="2 3">DSM 105466</strain>
    </source>
</reference>
<dbReference type="OrthoDB" id="2142759at2759"/>
<gene>
    <name evidence="2" type="ORF">B7463_g1125</name>
</gene>
<feature type="region of interest" description="Disordered" evidence="1">
    <location>
        <begin position="113"/>
        <end position="144"/>
    </location>
</feature>
<name>A0A3E2HQ59_SCYLI</name>
<sequence>MMPQEKWQELRTEEEADQKERSLIALGLTREQLIRNIGCIVEVSQIDGVESISRSFDQVSKNLEGLREDYHRLLPELDAQVLTVQKYDLYIACKFQDPKRSNERVRQLNVESAATMSGQAPPPPHPSIKPARSIDRQSEPTPELQITIRHPAYPEEQDRLITFYTSGSASGGIHHETAREACRGSKSG</sequence>
<comment type="caution">
    <text evidence="2">The sequence shown here is derived from an EMBL/GenBank/DDBJ whole genome shotgun (WGS) entry which is preliminary data.</text>
</comment>
<evidence type="ECO:0000313" key="2">
    <source>
        <dbReference type="EMBL" id="RFU35181.1"/>
    </source>
</evidence>
<dbReference type="Proteomes" id="UP000258309">
    <property type="component" value="Unassembled WGS sequence"/>
</dbReference>
<dbReference type="EMBL" id="NCSJ02000011">
    <property type="protein sequence ID" value="RFU35181.1"/>
    <property type="molecule type" value="Genomic_DNA"/>
</dbReference>
<proteinExistence type="predicted"/>
<feature type="region of interest" description="Disordered" evidence="1">
    <location>
        <begin position="166"/>
        <end position="188"/>
    </location>
</feature>
<feature type="compositionally biased region" description="Basic and acidic residues" evidence="1">
    <location>
        <begin position="173"/>
        <end position="188"/>
    </location>
</feature>
<evidence type="ECO:0000256" key="1">
    <source>
        <dbReference type="SAM" id="MobiDB-lite"/>
    </source>
</evidence>
<accession>A0A3E2HQ59</accession>
<keyword evidence="3" id="KW-1185">Reference proteome</keyword>
<evidence type="ECO:0000313" key="3">
    <source>
        <dbReference type="Proteomes" id="UP000258309"/>
    </source>
</evidence>
<dbReference type="AlphaFoldDB" id="A0A3E2HQ59"/>